<gene>
    <name evidence="5" type="ORF">LLUT_LOCUS4748</name>
</gene>
<organism evidence="5 6">
    <name type="scientific">Lupinus luteus</name>
    <name type="common">European yellow lupine</name>
    <dbReference type="NCBI Taxonomy" id="3873"/>
    <lineage>
        <taxon>Eukaryota</taxon>
        <taxon>Viridiplantae</taxon>
        <taxon>Streptophyta</taxon>
        <taxon>Embryophyta</taxon>
        <taxon>Tracheophyta</taxon>
        <taxon>Spermatophyta</taxon>
        <taxon>Magnoliopsida</taxon>
        <taxon>eudicotyledons</taxon>
        <taxon>Gunneridae</taxon>
        <taxon>Pentapetalae</taxon>
        <taxon>rosids</taxon>
        <taxon>fabids</taxon>
        <taxon>Fabales</taxon>
        <taxon>Fabaceae</taxon>
        <taxon>Papilionoideae</taxon>
        <taxon>50 kb inversion clade</taxon>
        <taxon>genistoids sensu lato</taxon>
        <taxon>core genistoids</taxon>
        <taxon>Genisteae</taxon>
        <taxon>Lupinus</taxon>
    </lineage>
</organism>
<dbReference type="InterPro" id="IPR010402">
    <property type="entry name" value="CCT_domain"/>
</dbReference>
<reference evidence="5 6" key="1">
    <citation type="submission" date="2024-03" db="EMBL/GenBank/DDBJ databases">
        <authorList>
            <person name="Martinez-Hernandez J."/>
        </authorList>
    </citation>
    <scope>NUCLEOTIDE SEQUENCE [LARGE SCALE GENOMIC DNA]</scope>
</reference>
<protein>
    <recommendedName>
        <fullName evidence="4">CCT domain-containing protein</fullName>
    </recommendedName>
</protein>
<dbReference type="EMBL" id="CAXHTB010000003">
    <property type="protein sequence ID" value="CAL0303688.1"/>
    <property type="molecule type" value="Genomic_DNA"/>
</dbReference>
<sequence>MPLSPSLMASTPQFYSNNTFSTTDDITKFNSNTSVMNNSTIWYEDNMNFIPVYDHYGALNNHTVLQDWMPAISDCKMDEGGIGTFQNFSYGYQPHIGDFDEDIKPPNNATQNWYGIHGDQMTAGEESNNIKVERYSEEERKERIVRYLKKRNQRNFNKTIKYACRKTLADRRVRVRGRFARNNDLSAEDKTMKNLENNNNNHKEDLYGDHSIQLQLKIDDDDDWLYEAMANLVYLSHSSMDDI</sequence>
<evidence type="ECO:0000313" key="5">
    <source>
        <dbReference type="EMBL" id="CAL0303688.1"/>
    </source>
</evidence>
<evidence type="ECO:0000259" key="4">
    <source>
        <dbReference type="PROSITE" id="PS51017"/>
    </source>
</evidence>
<dbReference type="Proteomes" id="UP001497480">
    <property type="component" value="Unassembled WGS sequence"/>
</dbReference>
<evidence type="ECO:0000256" key="3">
    <source>
        <dbReference type="PROSITE-ProRule" id="PRU00357"/>
    </source>
</evidence>
<evidence type="ECO:0000256" key="1">
    <source>
        <dbReference type="ARBA" id="ARBA00004123"/>
    </source>
</evidence>
<evidence type="ECO:0000313" key="6">
    <source>
        <dbReference type="Proteomes" id="UP001497480"/>
    </source>
</evidence>
<feature type="domain" description="CCT" evidence="4">
    <location>
        <begin position="140"/>
        <end position="182"/>
    </location>
</feature>
<keyword evidence="6" id="KW-1185">Reference proteome</keyword>
<comment type="subcellular location">
    <subcellularLocation>
        <location evidence="1 3">Nucleus</location>
    </subcellularLocation>
</comment>
<evidence type="ECO:0000256" key="2">
    <source>
        <dbReference type="ARBA" id="ARBA00023242"/>
    </source>
</evidence>
<dbReference type="GO" id="GO:0003700">
    <property type="term" value="F:DNA-binding transcription factor activity"/>
    <property type="evidence" value="ECO:0007669"/>
    <property type="project" value="TreeGrafter"/>
</dbReference>
<dbReference type="PANTHER" id="PTHR31319:SF110">
    <property type="entry name" value="CCT MOTIF FAMILY PROTEIN"/>
    <property type="match status" value="1"/>
</dbReference>
<accession>A0AAV1W374</accession>
<comment type="caution">
    <text evidence="5">The sequence shown here is derived from an EMBL/GenBank/DDBJ whole genome shotgun (WGS) entry which is preliminary data.</text>
</comment>
<keyword evidence="2 3" id="KW-0539">Nucleus</keyword>
<dbReference type="AlphaFoldDB" id="A0AAV1W374"/>
<dbReference type="PROSITE" id="PS51017">
    <property type="entry name" value="CCT"/>
    <property type="match status" value="1"/>
</dbReference>
<proteinExistence type="predicted"/>
<dbReference type="Pfam" id="PF06203">
    <property type="entry name" value="CCT"/>
    <property type="match status" value="1"/>
</dbReference>
<dbReference type="PANTHER" id="PTHR31319">
    <property type="entry name" value="ZINC FINGER PROTEIN CONSTANS-LIKE 4"/>
    <property type="match status" value="1"/>
</dbReference>
<dbReference type="InterPro" id="IPR045281">
    <property type="entry name" value="CONSTANS-like"/>
</dbReference>
<dbReference type="GO" id="GO:0005634">
    <property type="term" value="C:nucleus"/>
    <property type="evidence" value="ECO:0007669"/>
    <property type="project" value="UniProtKB-SubCell"/>
</dbReference>
<dbReference type="GO" id="GO:0009909">
    <property type="term" value="P:regulation of flower development"/>
    <property type="evidence" value="ECO:0007669"/>
    <property type="project" value="InterPro"/>
</dbReference>
<name>A0AAV1W374_LUPLU</name>